<dbReference type="PANTHER" id="PTHR23295:SF6">
    <property type="entry name" value="NEOSIN, ISOFORM A"/>
    <property type="match status" value="1"/>
</dbReference>
<feature type="compositionally biased region" description="Pro residues" evidence="2">
    <location>
        <begin position="720"/>
        <end position="732"/>
    </location>
</feature>
<feature type="region of interest" description="Disordered" evidence="2">
    <location>
        <begin position="767"/>
        <end position="819"/>
    </location>
</feature>
<feature type="compositionally biased region" description="Basic and acidic residues" evidence="2">
    <location>
        <begin position="465"/>
        <end position="494"/>
    </location>
</feature>
<evidence type="ECO:0000259" key="3">
    <source>
        <dbReference type="PROSITE" id="PS50102"/>
    </source>
</evidence>
<dbReference type="Pfam" id="PF00076">
    <property type="entry name" value="RRM_1"/>
    <property type="match status" value="1"/>
</dbReference>
<feature type="compositionally biased region" description="Low complexity" evidence="2">
    <location>
        <begin position="795"/>
        <end position="804"/>
    </location>
</feature>
<feature type="compositionally biased region" description="Polar residues" evidence="2">
    <location>
        <begin position="710"/>
        <end position="719"/>
    </location>
</feature>
<feature type="region of interest" description="Disordered" evidence="2">
    <location>
        <begin position="1"/>
        <end position="33"/>
    </location>
</feature>
<dbReference type="GO" id="GO:0003723">
    <property type="term" value="F:RNA binding"/>
    <property type="evidence" value="ECO:0007669"/>
    <property type="project" value="UniProtKB-UniRule"/>
</dbReference>
<dbReference type="PANTHER" id="PTHR23295">
    <property type="entry name" value="NUCLEAR RECEPTOR COACTIVATOR 5-RELATED"/>
    <property type="match status" value="1"/>
</dbReference>
<feature type="compositionally biased region" description="Polar residues" evidence="2">
    <location>
        <begin position="448"/>
        <end position="458"/>
    </location>
</feature>
<feature type="compositionally biased region" description="Basic and acidic residues" evidence="2">
    <location>
        <begin position="85"/>
        <end position="95"/>
    </location>
</feature>
<dbReference type="SUPFAM" id="SSF54928">
    <property type="entry name" value="RNA-binding domain, RBD"/>
    <property type="match status" value="1"/>
</dbReference>
<evidence type="ECO:0000313" key="5">
    <source>
        <dbReference type="Proteomes" id="UP001161757"/>
    </source>
</evidence>
<feature type="compositionally biased region" description="Low complexity" evidence="2">
    <location>
        <begin position="209"/>
        <end position="237"/>
    </location>
</feature>
<sequence>MTETSPPPEAQRFGRSQTPESPRPVHIPEPSNIPVLLNQMDPVFNDTATYNIPHNQTLSPYSDSARGVHEPNSEEQDAVQNFLRGAEEENARLERGGAQLPDTGGQTAQNDATIASNLLSALASHSAHQALESHANASQAAPGQTHSDVPQPGNESSISEANANPSHGESSLQSHGEQNPEQEPSVNPNTQSNTGGVDYQSLLDTISQAASTAPPADSVSAPATAPPAADHGSSLSLPPIPGLPPKPPVQASLPESPDYYTLPNSKSDVREQYQSVNRDALKTNGAEPAMPTQVQSMIQNYPAHAPGTWEQNTALVPPTNPEAGFVGHPIQPPEPSGSTESTERPWSPRTQTLYDQFLEDERRYVTEGIWDRFPLGSRLFVGNLASEKVTKRDLFHVFHKHGRLAQISIKQAYGFVQYLEASSCQAALQAEQGSEIRGRKIHLEVSKPQKNTRNQAQGNKRRRSRSPDRGTARQHDRYGRHDFRDDRNRRDYRSTRSPSPRHFRGRDDYRGNAQSPRFAPDGRQGSPYASTFPAAPPVAYDDEATLPLPRRDPREVPDVQILVLEPSVAQSFINWIEQGFRAKGLRASTIWLSPRLPLAAVVKRQIIEGVQAVVKLTQSNQYNSKIPLQVFDRTTGASNVNFNEYVDLDVPVAADIVLHARQKERGMLPPPPQNFPPPPNYPQLPYGNQPPPQYPPQAHPPYGPAHHSPPQLQYGQQPHYQPPLQTPVPPATAAPNLQQLLANLRQPGDPHGSTTEAERNTANLASLLGRQPGPGQAGAYPPPAAGAPQYPVPPLQQQQQPAPAYGSVPAYGSGQPPQQNMQNIMETLARYNR</sequence>
<feature type="region of interest" description="Disordered" evidence="2">
    <location>
        <begin position="324"/>
        <end position="346"/>
    </location>
</feature>
<keyword evidence="1" id="KW-0694">RNA-binding</keyword>
<dbReference type="InterPro" id="IPR000504">
    <property type="entry name" value="RRM_dom"/>
</dbReference>
<evidence type="ECO:0000256" key="2">
    <source>
        <dbReference type="SAM" id="MobiDB-lite"/>
    </source>
</evidence>
<proteinExistence type="predicted"/>
<dbReference type="SMART" id="SM00360">
    <property type="entry name" value="RRM"/>
    <property type="match status" value="1"/>
</dbReference>
<dbReference type="InterPro" id="IPR035979">
    <property type="entry name" value="RBD_domain_sf"/>
</dbReference>
<protein>
    <submittedName>
        <fullName evidence="4">Nuclear polyadenylated RNA-binding protein 3</fullName>
    </submittedName>
</protein>
<evidence type="ECO:0000313" key="4">
    <source>
        <dbReference type="EMBL" id="KAJ8990560.1"/>
    </source>
</evidence>
<dbReference type="EMBL" id="JAJGCB010000010">
    <property type="protein sequence ID" value="KAJ8990560.1"/>
    <property type="molecule type" value="Genomic_DNA"/>
</dbReference>
<dbReference type="AlphaFoldDB" id="A0AAN6ERZ8"/>
<feature type="region of interest" description="Disordered" evidence="2">
    <location>
        <begin position="439"/>
        <end position="552"/>
    </location>
</feature>
<dbReference type="Gene3D" id="3.30.70.330">
    <property type="match status" value="1"/>
</dbReference>
<accession>A0AAN6ERZ8</accession>
<feature type="compositionally biased region" description="Polar residues" evidence="2">
    <location>
        <begin position="47"/>
        <end position="62"/>
    </location>
</feature>
<name>A0AAN6ERZ8_EXODE</name>
<evidence type="ECO:0000256" key="1">
    <source>
        <dbReference type="PROSITE-ProRule" id="PRU00176"/>
    </source>
</evidence>
<feature type="compositionally biased region" description="Pro residues" evidence="2">
    <location>
        <begin position="668"/>
        <end position="703"/>
    </location>
</feature>
<feature type="region of interest" description="Disordered" evidence="2">
    <location>
        <begin position="125"/>
        <end position="270"/>
    </location>
</feature>
<feature type="compositionally biased region" description="Polar residues" evidence="2">
    <location>
        <begin position="136"/>
        <end position="195"/>
    </location>
</feature>
<feature type="domain" description="RRM" evidence="3">
    <location>
        <begin position="377"/>
        <end position="448"/>
    </location>
</feature>
<comment type="caution">
    <text evidence="4">The sequence shown here is derived from an EMBL/GenBank/DDBJ whole genome shotgun (WGS) entry which is preliminary data.</text>
</comment>
<feature type="compositionally biased region" description="Pro residues" evidence="2">
    <location>
        <begin position="780"/>
        <end position="794"/>
    </location>
</feature>
<organism evidence="4 5">
    <name type="scientific">Exophiala dermatitidis</name>
    <name type="common">Black yeast-like fungus</name>
    <name type="synonym">Wangiella dermatitidis</name>
    <dbReference type="NCBI Taxonomy" id="5970"/>
    <lineage>
        <taxon>Eukaryota</taxon>
        <taxon>Fungi</taxon>
        <taxon>Dikarya</taxon>
        <taxon>Ascomycota</taxon>
        <taxon>Pezizomycotina</taxon>
        <taxon>Eurotiomycetes</taxon>
        <taxon>Chaetothyriomycetidae</taxon>
        <taxon>Chaetothyriales</taxon>
        <taxon>Herpotrichiellaceae</taxon>
        <taxon>Exophiala</taxon>
    </lineage>
</organism>
<gene>
    <name evidence="4" type="primary">NAB3</name>
    <name evidence="4" type="ORF">HRR80_005338</name>
</gene>
<dbReference type="InterPro" id="IPR052600">
    <property type="entry name" value="Nuc_rcpt_coact/corep"/>
</dbReference>
<dbReference type="InterPro" id="IPR012677">
    <property type="entry name" value="Nucleotide-bd_a/b_plait_sf"/>
</dbReference>
<dbReference type="PROSITE" id="PS50102">
    <property type="entry name" value="RRM"/>
    <property type="match status" value="1"/>
</dbReference>
<feature type="compositionally biased region" description="Low complexity" evidence="2">
    <location>
        <begin position="125"/>
        <end position="135"/>
    </location>
</feature>
<feature type="region of interest" description="Disordered" evidence="2">
    <location>
        <begin position="47"/>
        <end position="112"/>
    </location>
</feature>
<reference evidence="4" key="1">
    <citation type="submission" date="2023-01" db="EMBL/GenBank/DDBJ databases">
        <title>Exophiala dermititidis isolated from Cystic Fibrosis Patient.</title>
        <authorList>
            <person name="Kurbessoian T."/>
            <person name="Crocker A."/>
            <person name="Murante D."/>
            <person name="Hogan D.A."/>
            <person name="Stajich J.E."/>
        </authorList>
    </citation>
    <scope>NUCLEOTIDE SEQUENCE</scope>
    <source>
        <strain evidence="4">Ex8</strain>
    </source>
</reference>
<feature type="region of interest" description="Disordered" evidence="2">
    <location>
        <begin position="665"/>
        <end position="732"/>
    </location>
</feature>
<feature type="compositionally biased region" description="Pro residues" evidence="2">
    <location>
        <begin position="238"/>
        <end position="248"/>
    </location>
</feature>
<dbReference type="Proteomes" id="UP001161757">
    <property type="component" value="Unassembled WGS sequence"/>
</dbReference>